<evidence type="ECO:0008006" key="4">
    <source>
        <dbReference type="Google" id="ProtNLM"/>
    </source>
</evidence>
<feature type="non-terminal residue" evidence="2">
    <location>
        <position position="1"/>
    </location>
</feature>
<dbReference type="SUPFAM" id="SSF81901">
    <property type="entry name" value="HCP-like"/>
    <property type="match status" value="1"/>
</dbReference>
<dbReference type="PANTHER" id="PTHR45011:SF1">
    <property type="entry name" value="DAP3-BINDING CELL DEATH ENHANCER 1"/>
    <property type="match status" value="1"/>
</dbReference>
<organism evidence="2 3">
    <name type="scientific">Linnemannia exigua</name>
    <dbReference type="NCBI Taxonomy" id="604196"/>
    <lineage>
        <taxon>Eukaryota</taxon>
        <taxon>Fungi</taxon>
        <taxon>Fungi incertae sedis</taxon>
        <taxon>Mucoromycota</taxon>
        <taxon>Mortierellomycotina</taxon>
        <taxon>Mortierellomycetes</taxon>
        <taxon>Mortierellales</taxon>
        <taxon>Mortierellaceae</taxon>
        <taxon>Linnemannia</taxon>
    </lineage>
</organism>
<accession>A0AAD4H0C8</accession>
<dbReference type="PANTHER" id="PTHR45011">
    <property type="entry name" value="DAP3-BINDING CELL DEATH ENHANCER 1"/>
    <property type="match status" value="1"/>
</dbReference>
<dbReference type="Gene3D" id="1.25.40.10">
    <property type="entry name" value="Tetratricopeptide repeat domain"/>
    <property type="match status" value="1"/>
</dbReference>
<dbReference type="InterPro" id="IPR006597">
    <property type="entry name" value="Sel1-like"/>
</dbReference>
<evidence type="ECO:0000313" key="2">
    <source>
        <dbReference type="EMBL" id="KAG0248005.1"/>
    </source>
</evidence>
<protein>
    <recommendedName>
        <fullName evidence="4">Sel1 repeat family protein</fullName>
    </recommendedName>
</protein>
<reference evidence="2" key="1">
    <citation type="journal article" date="2020" name="Fungal Divers.">
        <title>Resolving the Mortierellaceae phylogeny through synthesis of multi-gene phylogenetics and phylogenomics.</title>
        <authorList>
            <person name="Vandepol N."/>
            <person name="Liber J."/>
            <person name="Desiro A."/>
            <person name="Na H."/>
            <person name="Kennedy M."/>
            <person name="Barry K."/>
            <person name="Grigoriev I.V."/>
            <person name="Miller A.N."/>
            <person name="O'Donnell K."/>
            <person name="Stajich J.E."/>
            <person name="Bonito G."/>
        </authorList>
    </citation>
    <scope>NUCLEOTIDE SEQUENCE</scope>
    <source>
        <strain evidence="2">NRRL 28262</strain>
    </source>
</reference>
<dbReference type="InterPro" id="IPR052748">
    <property type="entry name" value="ISR_Activator"/>
</dbReference>
<dbReference type="SMART" id="SM00671">
    <property type="entry name" value="SEL1"/>
    <property type="match status" value="1"/>
</dbReference>
<dbReference type="EMBL" id="JAAAIL010004275">
    <property type="protein sequence ID" value="KAG0248005.1"/>
    <property type="molecule type" value="Genomic_DNA"/>
</dbReference>
<evidence type="ECO:0000256" key="1">
    <source>
        <dbReference type="SAM" id="MobiDB-lite"/>
    </source>
</evidence>
<comment type="caution">
    <text evidence="2">The sequence shown here is derived from an EMBL/GenBank/DDBJ whole genome shotgun (WGS) entry which is preliminary data.</text>
</comment>
<feature type="compositionally biased region" description="Polar residues" evidence="1">
    <location>
        <begin position="62"/>
        <end position="82"/>
    </location>
</feature>
<name>A0AAD4H0C8_9FUNG</name>
<feature type="compositionally biased region" description="Low complexity" evidence="1">
    <location>
        <begin position="43"/>
        <end position="61"/>
    </location>
</feature>
<evidence type="ECO:0000313" key="3">
    <source>
        <dbReference type="Proteomes" id="UP001194580"/>
    </source>
</evidence>
<dbReference type="InterPro" id="IPR011990">
    <property type="entry name" value="TPR-like_helical_dom_sf"/>
</dbReference>
<dbReference type="AlphaFoldDB" id="A0AAD4H0C8"/>
<gene>
    <name evidence="2" type="ORF">BGZ95_008265</name>
</gene>
<feature type="compositionally biased region" description="Polar residues" evidence="1">
    <location>
        <begin position="100"/>
        <end position="109"/>
    </location>
</feature>
<dbReference type="Pfam" id="PF08238">
    <property type="entry name" value="Sel1"/>
    <property type="match status" value="1"/>
</dbReference>
<dbReference type="Proteomes" id="UP001194580">
    <property type="component" value="Unassembled WGS sequence"/>
</dbReference>
<keyword evidence="3" id="KW-1185">Reference proteome</keyword>
<feature type="region of interest" description="Disordered" evidence="1">
    <location>
        <begin position="40"/>
        <end position="153"/>
    </location>
</feature>
<sequence>LDPLRIAAVPGVTLDVVVKKQSGKNELSLESLKEALFGTQQESTLANSTPTSATTATQTTAVQQIPTGDSVVSTVKNSTNIDKPTAVATPPPPPYRGPHNQASSPTTASGEGPLGDRQVAAQPQEGAQPQKVDAPKKADIPQEPEAPPKRTPTVAQRFAEAELKAKLGDRNAQFELGEMYEHGHGTEQSISQAFEWYGKAANQGLIVAQYTVGML</sequence>
<proteinExistence type="predicted"/>
<feature type="non-terminal residue" evidence="2">
    <location>
        <position position="215"/>
    </location>
</feature>